<dbReference type="AlphaFoldDB" id="X1C7J8"/>
<sequence length="65" mass="7533">MATARGTIEWDQTAELWFILANANRPETVLKPYGRHMIHPYKDEADYREPQPETTDWAAVRGGFL</sequence>
<reference evidence="1" key="1">
    <citation type="journal article" date="2014" name="Front. Microbiol.">
        <title>High frequency of phylogenetically diverse reductive dehalogenase-homologous genes in deep subseafloor sedimentary metagenomes.</title>
        <authorList>
            <person name="Kawai M."/>
            <person name="Futagami T."/>
            <person name="Toyoda A."/>
            <person name="Takaki Y."/>
            <person name="Nishi S."/>
            <person name="Hori S."/>
            <person name="Arai W."/>
            <person name="Tsubouchi T."/>
            <person name="Morono Y."/>
            <person name="Uchiyama I."/>
            <person name="Ito T."/>
            <person name="Fujiyama A."/>
            <person name="Inagaki F."/>
            <person name="Takami H."/>
        </authorList>
    </citation>
    <scope>NUCLEOTIDE SEQUENCE</scope>
    <source>
        <strain evidence="1">Expedition CK06-06</strain>
    </source>
</reference>
<evidence type="ECO:0000313" key="1">
    <source>
        <dbReference type="EMBL" id="GAH03357.1"/>
    </source>
</evidence>
<gene>
    <name evidence="1" type="ORF">S01H4_39953</name>
</gene>
<comment type="caution">
    <text evidence="1">The sequence shown here is derived from an EMBL/GenBank/DDBJ whole genome shotgun (WGS) entry which is preliminary data.</text>
</comment>
<name>X1C7J8_9ZZZZ</name>
<protein>
    <submittedName>
        <fullName evidence="1">Uncharacterized protein</fullName>
    </submittedName>
</protein>
<accession>X1C7J8</accession>
<proteinExistence type="predicted"/>
<dbReference type="EMBL" id="BART01021710">
    <property type="protein sequence ID" value="GAH03357.1"/>
    <property type="molecule type" value="Genomic_DNA"/>
</dbReference>
<organism evidence="1">
    <name type="scientific">marine sediment metagenome</name>
    <dbReference type="NCBI Taxonomy" id="412755"/>
    <lineage>
        <taxon>unclassified sequences</taxon>
        <taxon>metagenomes</taxon>
        <taxon>ecological metagenomes</taxon>
    </lineage>
</organism>